<dbReference type="EC" id="4.1.1.23" evidence="7"/>
<evidence type="ECO:0000256" key="4">
    <source>
        <dbReference type="ARBA" id="ARBA00022975"/>
    </source>
</evidence>
<dbReference type="Pfam" id="PF00215">
    <property type="entry name" value="OMPdecase"/>
    <property type="match status" value="1"/>
</dbReference>
<evidence type="ECO:0000256" key="7">
    <source>
        <dbReference type="NCBIfam" id="TIGR02127"/>
    </source>
</evidence>
<dbReference type="GO" id="GO:0004590">
    <property type="term" value="F:orotidine-5'-phosphate decarboxylase activity"/>
    <property type="evidence" value="ECO:0007669"/>
    <property type="project" value="UniProtKB-UniRule"/>
</dbReference>
<feature type="domain" description="Orotidine 5'-phosphate decarboxylase" evidence="8">
    <location>
        <begin position="9"/>
        <end position="217"/>
    </location>
</feature>
<dbReference type="UniPathway" id="UPA00070">
    <property type="reaction ID" value="UER00120"/>
</dbReference>
<dbReference type="SUPFAM" id="SSF51366">
    <property type="entry name" value="Ribulose-phoshate binding barrel"/>
    <property type="match status" value="1"/>
</dbReference>
<dbReference type="PANTHER" id="PTHR43375:SF1">
    <property type="entry name" value="OROTIDINE 5'-PHOSPHATE DECARBOXYLASE"/>
    <property type="match status" value="1"/>
</dbReference>
<comment type="pathway">
    <text evidence="1">Pyrimidine metabolism; UMP biosynthesis via de novo pathway; UMP from orotate: step 2/2.</text>
</comment>
<evidence type="ECO:0000313" key="9">
    <source>
        <dbReference type="EMBL" id="KAB8036478.1"/>
    </source>
</evidence>
<dbReference type="GO" id="GO:0006207">
    <property type="term" value="P:'de novo' pyrimidine nucleobase biosynthetic process"/>
    <property type="evidence" value="ECO:0007669"/>
    <property type="project" value="InterPro"/>
</dbReference>
<dbReference type="EMBL" id="WFLM01000006">
    <property type="protein sequence ID" value="KAB8036478.1"/>
    <property type="molecule type" value="Genomic_DNA"/>
</dbReference>
<organism evidence="9 10">
    <name type="scientific">Silvanigrella paludirubra</name>
    <dbReference type="NCBI Taxonomy" id="2499159"/>
    <lineage>
        <taxon>Bacteria</taxon>
        <taxon>Pseudomonadati</taxon>
        <taxon>Bdellovibrionota</taxon>
        <taxon>Oligoflexia</taxon>
        <taxon>Silvanigrellales</taxon>
        <taxon>Silvanigrellaceae</taxon>
        <taxon>Silvanigrella</taxon>
    </lineage>
</organism>
<sequence length="261" mass="29507">MKNNHNVKLCLGVDPNPTNKDFESFRESVYKHMEILEFCSGNLKDSIMKPQLAFFLSYGSKGLLLLEELVARFQKQYTIILDAKFNDISTSLKAYLDFVFHSIGAHGITISPFLGEKSIQMSIEECAKHVGKKGRVYVLCATSESSTNHLSFIQDNWKKTLLACCEIRNEVFQGETSFQKLTGVVVAANRENILFSNEIKESHLSILSPGIGAQNADWNVIQKCKNHPNEIIFPFSRAIFSGGEIPIEQMNENLINIQKYF</sequence>
<evidence type="ECO:0000256" key="3">
    <source>
        <dbReference type="ARBA" id="ARBA00022793"/>
    </source>
</evidence>
<keyword evidence="4" id="KW-0665">Pyrimidine biosynthesis</keyword>
<keyword evidence="5 9" id="KW-0456">Lyase</keyword>
<dbReference type="InterPro" id="IPR013785">
    <property type="entry name" value="Aldolase_TIM"/>
</dbReference>
<keyword evidence="3" id="KW-0210">Decarboxylase</keyword>
<comment type="caution">
    <text evidence="9">The sequence shown here is derived from an EMBL/GenBank/DDBJ whole genome shotgun (WGS) entry which is preliminary data.</text>
</comment>
<evidence type="ECO:0000256" key="6">
    <source>
        <dbReference type="ARBA" id="ARBA00049157"/>
    </source>
</evidence>
<proteinExistence type="inferred from homology"/>
<evidence type="ECO:0000313" key="10">
    <source>
        <dbReference type="Proteomes" id="UP000437748"/>
    </source>
</evidence>
<protein>
    <recommendedName>
        <fullName evidence="7">Orotidine-5'-phosphate decarboxylase</fullName>
        <ecNumber evidence="7">4.1.1.23</ecNumber>
    </recommendedName>
</protein>
<dbReference type="RefSeq" id="WP_153421605.1">
    <property type="nucleotide sequence ID" value="NZ_WFLM01000006.1"/>
</dbReference>
<comment type="similarity">
    <text evidence="2">Belongs to the OMP decarboxylase family. Type 2 subfamily.</text>
</comment>
<evidence type="ECO:0000259" key="8">
    <source>
        <dbReference type="Pfam" id="PF00215"/>
    </source>
</evidence>
<evidence type="ECO:0000256" key="5">
    <source>
        <dbReference type="ARBA" id="ARBA00023239"/>
    </source>
</evidence>
<dbReference type="Proteomes" id="UP000437748">
    <property type="component" value="Unassembled WGS sequence"/>
</dbReference>
<gene>
    <name evidence="9" type="primary">pyrF</name>
    <name evidence="9" type="ORF">GCL60_15220</name>
</gene>
<evidence type="ECO:0000256" key="1">
    <source>
        <dbReference type="ARBA" id="ARBA00004861"/>
    </source>
</evidence>
<keyword evidence="10" id="KW-1185">Reference proteome</keyword>
<dbReference type="PANTHER" id="PTHR43375">
    <property type="entry name" value="OROTIDINE 5'-PHOSPHATE DECARBOXYLASE"/>
    <property type="match status" value="1"/>
</dbReference>
<dbReference type="InterPro" id="IPR011060">
    <property type="entry name" value="RibuloseP-bd_barrel"/>
</dbReference>
<name>A0A6N6VPS9_9BACT</name>
<dbReference type="InterPro" id="IPR011995">
    <property type="entry name" value="OMPdecase_type-2"/>
</dbReference>
<dbReference type="NCBIfam" id="TIGR02127">
    <property type="entry name" value="pyrF_sub2"/>
    <property type="match status" value="1"/>
</dbReference>
<reference evidence="9 10" key="1">
    <citation type="submission" date="2019-10" db="EMBL/GenBank/DDBJ databases">
        <title>New species of Slilvanegrellaceae.</title>
        <authorList>
            <person name="Pitt A."/>
            <person name="Hahn M.W."/>
        </authorList>
    </citation>
    <scope>NUCLEOTIDE SEQUENCE [LARGE SCALE GENOMIC DNA]</scope>
    <source>
        <strain evidence="9 10">SP-Ram-0.45-NSY-1</strain>
    </source>
</reference>
<dbReference type="AlphaFoldDB" id="A0A6N6VPS9"/>
<dbReference type="GO" id="GO:0044205">
    <property type="term" value="P:'de novo' UMP biosynthetic process"/>
    <property type="evidence" value="ECO:0007669"/>
    <property type="project" value="UniProtKB-UniPathway"/>
</dbReference>
<dbReference type="Gene3D" id="3.20.20.70">
    <property type="entry name" value="Aldolase class I"/>
    <property type="match status" value="1"/>
</dbReference>
<dbReference type="InterPro" id="IPR001754">
    <property type="entry name" value="OMPdeCOase_dom"/>
</dbReference>
<accession>A0A6N6VPS9</accession>
<comment type="catalytic activity">
    <reaction evidence="6">
        <text>orotidine 5'-phosphate + H(+) = UMP + CO2</text>
        <dbReference type="Rhea" id="RHEA:11596"/>
        <dbReference type="ChEBI" id="CHEBI:15378"/>
        <dbReference type="ChEBI" id="CHEBI:16526"/>
        <dbReference type="ChEBI" id="CHEBI:57538"/>
        <dbReference type="ChEBI" id="CHEBI:57865"/>
        <dbReference type="EC" id="4.1.1.23"/>
    </reaction>
</comment>
<dbReference type="OrthoDB" id="9808470at2"/>
<evidence type="ECO:0000256" key="2">
    <source>
        <dbReference type="ARBA" id="ARBA00008847"/>
    </source>
</evidence>